<sequence>MSAFPRARDLVRFNPARRRWPVALKAAVAVSLPVLVTTLLGRPELGLIAGLGVFAVLYGADTPGRFRIKLLSAMACAFVLAATLGALGAAIHPIALVAGLVVLAAAAAGLFVTLKIGPPGSYFVVLVAGVASFLVTHGVPATTVVGMTAIGGAVAVVVGMVDLIPDPHRPEREAVDAAEVAVSRFEKASGPEDLHAARAAASATLHQAWTSFRDGVGDQPLDVRNAELYERIGILQTRYTRHTADLAGRTTGAEPNPWGNPEGDDVEVPVLDPEFEAEQLRDSSLGRPNPAYLIRQTLRWPSEISLIALRVGVAATVSGALALILGFDPTYWGVAFAALVLHQGGSRSAQTIRGIQRLLGTLVGLGVYALVLLWGPGGLWLVLLLFGLQFAIEMLIVRNYAAAVVFITPISLTISMAGAPSQEPIALISERAIDTVLAVAVALVVLWLVGRGMSLLMVRAHARRCILALEEVMRDLVERRYATAEARQHRRHLYYELLELDRGLAQALVDDPRRVMPYRMMVEQVATLGYLVLGACWHPQVRRARDAFDRAVDVLQAIKAHPITGVRAAEDIEADVRAVKDVITDWR</sequence>
<evidence type="ECO:0000256" key="2">
    <source>
        <dbReference type="ARBA" id="ARBA00022692"/>
    </source>
</evidence>
<feature type="domain" description="Integral membrane bound transporter" evidence="6">
    <location>
        <begin position="319"/>
        <end position="445"/>
    </location>
</feature>
<keyword evidence="3 5" id="KW-1133">Transmembrane helix</keyword>
<feature type="transmembrane region" description="Helical" evidence="5">
    <location>
        <begin position="431"/>
        <end position="449"/>
    </location>
</feature>
<feature type="transmembrane region" description="Helical" evidence="5">
    <location>
        <begin position="45"/>
        <end position="61"/>
    </location>
</feature>
<accession>A0ABZ3FUL3</accession>
<evidence type="ECO:0000313" key="7">
    <source>
        <dbReference type="EMBL" id="XAN08395.1"/>
    </source>
</evidence>
<feature type="transmembrane region" description="Helical" evidence="5">
    <location>
        <begin position="367"/>
        <end position="388"/>
    </location>
</feature>
<comment type="subcellular location">
    <subcellularLocation>
        <location evidence="1">Membrane</location>
        <topology evidence="1">Multi-pass membrane protein</topology>
    </subcellularLocation>
</comment>
<dbReference type="EMBL" id="CP154795">
    <property type="protein sequence ID" value="XAN08395.1"/>
    <property type="molecule type" value="Genomic_DNA"/>
</dbReference>
<feature type="transmembrane region" description="Helical" evidence="5">
    <location>
        <begin position="400"/>
        <end position="419"/>
    </location>
</feature>
<evidence type="ECO:0000259" key="6">
    <source>
        <dbReference type="Pfam" id="PF13515"/>
    </source>
</evidence>
<feature type="transmembrane region" description="Helical" evidence="5">
    <location>
        <begin position="304"/>
        <end position="327"/>
    </location>
</feature>
<evidence type="ECO:0000256" key="3">
    <source>
        <dbReference type="ARBA" id="ARBA00022989"/>
    </source>
</evidence>
<gene>
    <name evidence="7" type="ORF">AADG42_14155</name>
</gene>
<dbReference type="RefSeq" id="WP_425309852.1">
    <property type="nucleotide sequence ID" value="NZ_CP154795.1"/>
</dbReference>
<evidence type="ECO:0000313" key="8">
    <source>
        <dbReference type="Proteomes" id="UP001442841"/>
    </source>
</evidence>
<feature type="transmembrane region" description="Helical" evidence="5">
    <location>
        <begin position="94"/>
        <end position="114"/>
    </location>
</feature>
<name>A0ABZ3FUL3_9ACTN</name>
<feature type="transmembrane region" description="Helical" evidence="5">
    <location>
        <begin position="121"/>
        <end position="139"/>
    </location>
</feature>
<dbReference type="InterPro" id="IPR049453">
    <property type="entry name" value="Memb_transporter_dom"/>
</dbReference>
<feature type="transmembrane region" description="Helical" evidence="5">
    <location>
        <begin position="68"/>
        <end position="88"/>
    </location>
</feature>
<feature type="transmembrane region" description="Helical" evidence="5">
    <location>
        <begin position="20"/>
        <end position="39"/>
    </location>
</feature>
<organism evidence="7 8">
    <name type="scientific">Ammonicoccus fulvus</name>
    <dbReference type="NCBI Taxonomy" id="3138240"/>
    <lineage>
        <taxon>Bacteria</taxon>
        <taxon>Bacillati</taxon>
        <taxon>Actinomycetota</taxon>
        <taxon>Actinomycetes</taxon>
        <taxon>Propionibacteriales</taxon>
        <taxon>Propionibacteriaceae</taxon>
        <taxon>Ammonicoccus</taxon>
    </lineage>
</organism>
<evidence type="ECO:0000256" key="1">
    <source>
        <dbReference type="ARBA" id="ARBA00004141"/>
    </source>
</evidence>
<evidence type="ECO:0000256" key="4">
    <source>
        <dbReference type="ARBA" id="ARBA00023136"/>
    </source>
</evidence>
<keyword evidence="4 5" id="KW-0472">Membrane</keyword>
<dbReference type="Proteomes" id="UP001442841">
    <property type="component" value="Chromosome"/>
</dbReference>
<keyword evidence="2 5" id="KW-0812">Transmembrane</keyword>
<protein>
    <submittedName>
        <fullName evidence="7">FUSC family protein</fullName>
    </submittedName>
</protein>
<proteinExistence type="predicted"/>
<keyword evidence="8" id="KW-1185">Reference proteome</keyword>
<feature type="transmembrane region" description="Helical" evidence="5">
    <location>
        <begin position="145"/>
        <end position="164"/>
    </location>
</feature>
<reference evidence="7 8" key="1">
    <citation type="submission" date="2024-04" db="EMBL/GenBank/DDBJ databases">
        <title>Isolation of an actinomycete strain from pig manure.</title>
        <authorList>
            <person name="Gong T."/>
            <person name="Yu Z."/>
            <person name="An M."/>
            <person name="Wei C."/>
            <person name="Yang W."/>
            <person name="Liu L."/>
        </authorList>
    </citation>
    <scope>NUCLEOTIDE SEQUENCE [LARGE SCALE GENOMIC DNA]</scope>
    <source>
        <strain evidence="7 8">ZF39</strain>
    </source>
</reference>
<dbReference type="Pfam" id="PF13515">
    <property type="entry name" value="FUSC_2"/>
    <property type="match status" value="1"/>
</dbReference>
<evidence type="ECO:0000256" key="5">
    <source>
        <dbReference type="SAM" id="Phobius"/>
    </source>
</evidence>